<dbReference type="RefSeq" id="WP_317981409.1">
    <property type="nucleotide sequence ID" value="NZ_BTCL01000020.1"/>
</dbReference>
<name>A0ABQ6NQU8_9BACL</name>
<keyword evidence="3" id="KW-1185">Reference proteome</keyword>
<gene>
    <name evidence="2" type="ORF">PghCCS26_45800</name>
</gene>
<sequence>MNQVIPFQGTRNFRDMGGYRTVDGRKVKRGLLFRSDELTALSEQDMAAFKALNIRTIFDYRDESEARHKPDPEIAGVMNIRLSAVPEAQASQINLPGHMEKHKRSSHYIVDLVQSGFFKQFRAEDLLLELYSKAAINNPSYKRLMDLIQQPDRLGLLQHCTAGKDRTGVGSALILLALGVSEATIMEDFLLTNEIMRAYNNEQLRMLSEKLNDEELRNVEQMLGVKEAFMDAVFVSIKRTYGGIEDYLSKEFGLGHEKRETLQEMCLES</sequence>
<dbReference type="InterPro" id="IPR029021">
    <property type="entry name" value="Prot-tyrosine_phosphatase-like"/>
</dbReference>
<dbReference type="Gene3D" id="3.90.190.10">
    <property type="entry name" value="Protein tyrosine phosphatase superfamily"/>
    <property type="match status" value="1"/>
</dbReference>
<evidence type="ECO:0000256" key="1">
    <source>
        <dbReference type="ARBA" id="ARBA00009580"/>
    </source>
</evidence>
<dbReference type="InterPro" id="IPR026893">
    <property type="entry name" value="Tyr/Ser_Pase_IphP-type"/>
</dbReference>
<dbReference type="SUPFAM" id="SSF52799">
    <property type="entry name" value="(Phosphotyrosine protein) phosphatases II"/>
    <property type="match status" value="1"/>
</dbReference>
<dbReference type="PANTHER" id="PTHR31126:SF1">
    <property type="entry name" value="TYROSINE SPECIFIC PROTEIN PHOSPHATASES DOMAIN-CONTAINING PROTEIN"/>
    <property type="match status" value="1"/>
</dbReference>
<comment type="caution">
    <text evidence="2">The sequence shown here is derived from an EMBL/GenBank/DDBJ whole genome shotgun (WGS) entry which is preliminary data.</text>
</comment>
<dbReference type="Proteomes" id="UP001285921">
    <property type="component" value="Unassembled WGS sequence"/>
</dbReference>
<organism evidence="2 3">
    <name type="scientific">Paenibacillus glycanilyticus</name>
    <dbReference type="NCBI Taxonomy" id="126569"/>
    <lineage>
        <taxon>Bacteria</taxon>
        <taxon>Bacillati</taxon>
        <taxon>Bacillota</taxon>
        <taxon>Bacilli</taxon>
        <taxon>Bacillales</taxon>
        <taxon>Paenibacillaceae</taxon>
        <taxon>Paenibacillus</taxon>
    </lineage>
</organism>
<dbReference type="PANTHER" id="PTHR31126">
    <property type="entry name" value="TYROSINE-PROTEIN PHOSPHATASE"/>
    <property type="match status" value="1"/>
</dbReference>
<reference evidence="2 3" key="1">
    <citation type="submission" date="2023-05" db="EMBL/GenBank/DDBJ databases">
        <title>Draft genome of Paenibacillus sp. CCS26.</title>
        <authorList>
            <person name="Akita H."/>
            <person name="Shinto Y."/>
            <person name="Kimura Z."/>
        </authorList>
    </citation>
    <scope>NUCLEOTIDE SEQUENCE [LARGE SCALE GENOMIC DNA]</scope>
    <source>
        <strain evidence="2 3">CCS26</strain>
    </source>
</reference>
<dbReference type="EMBL" id="BTCL01000020">
    <property type="protein sequence ID" value="GMK47450.1"/>
    <property type="molecule type" value="Genomic_DNA"/>
</dbReference>
<comment type="similarity">
    <text evidence="1">Belongs to the protein-tyrosine phosphatase family.</text>
</comment>
<protein>
    <submittedName>
        <fullName evidence="2">Protein-tyrosine-phosphatase</fullName>
    </submittedName>
</protein>
<proteinExistence type="inferred from homology"/>
<accession>A0ABQ6NQU8</accession>
<evidence type="ECO:0000313" key="3">
    <source>
        <dbReference type="Proteomes" id="UP001285921"/>
    </source>
</evidence>
<dbReference type="Pfam" id="PF13350">
    <property type="entry name" value="Y_phosphatase3"/>
    <property type="match status" value="1"/>
</dbReference>
<evidence type="ECO:0000313" key="2">
    <source>
        <dbReference type="EMBL" id="GMK47450.1"/>
    </source>
</evidence>